<dbReference type="AlphaFoldDB" id="A0A0H1BJI5"/>
<feature type="region of interest" description="Disordered" evidence="1">
    <location>
        <begin position="87"/>
        <end position="150"/>
    </location>
</feature>
<dbReference type="EMBL" id="LDEV01001704">
    <property type="protein sequence ID" value="KLJ11207.1"/>
    <property type="molecule type" value="Genomic_DNA"/>
</dbReference>
<proteinExistence type="predicted"/>
<feature type="region of interest" description="Disordered" evidence="1">
    <location>
        <begin position="1"/>
        <end position="75"/>
    </location>
</feature>
<evidence type="ECO:0000256" key="1">
    <source>
        <dbReference type="SAM" id="MobiDB-lite"/>
    </source>
</evidence>
<evidence type="ECO:0000313" key="2">
    <source>
        <dbReference type="EMBL" id="KLJ11207.1"/>
    </source>
</evidence>
<keyword evidence="3" id="KW-1185">Reference proteome</keyword>
<gene>
    <name evidence="2" type="ORF">EMPG_13517</name>
</gene>
<feature type="compositionally biased region" description="Gly residues" evidence="1">
    <location>
        <begin position="59"/>
        <end position="75"/>
    </location>
</feature>
<comment type="caution">
    <text evidence="2">The sequence shown here is derived from an EMBL/GenBank/DDBJ whole genome shotgun (WGS) entry which is preliminary data.</text>
</comment>
<organism evidence="2 3">
    <name type="scientific">Blastomyces silverae</name>
    <dbReference type="NCBI Taxonomy" id="2060906"/>
    <lineage>
        <taxon>Eukaryota</taxon>
        <taxon>Fungi</taxon>
        <taxon>Dikarya</taxon>
        <taxon>Ascomycota</taxon>
        <taxon>Pezizomycotina</taxon>
        <taxon>Eurotiomycetes</taxon>
        <taxon>Eurotiomycetidae</taxon>
        <taxon>Onygenales</taxon>
        <taxon>Ajellomycetaceae</taxon>
        <taxon>Blastomyces</taxon>
    </lineage>
</organism>
<protein>
    <submittedName>
        <fullName evidence="2">Uncharacterized protein</fullName>
    </submittedName>
</protein>
<accession>A0A0H1BJI5</accession>
<feature type="compositionally biased region" description="Polar residues" evidence="1">
    <location>
        <begin position="88"/>
        <end position="113"/>
    </location>
</feature>
<feature type="compositionally biased region" description="Low complexity" evidence="1">
    <location>
        <begin position="39"/>
        <end position="58"/>
    </location>
</feature>
<sequence length="150" mass="14838">MSSQNTPDIVVNEVPAGATRNPTENDRSGESNLANGTPSSSQSGQSNANNSSNQSSFGAGNGNGLGGTGGSLAGGGYAVRRIRVVRSGGTNSGSYAHTTSNSSAAGTLSNGQVYQRPLAMTSTTTTANCHDEATEEDTPPSAGNGDPGTV</sequence>
<name>A0A0H1BJI5_9EURO</name>
<reference evidence="3" key="1">
    <citation type="journal article" date="2015" name="PLoS Genet.">
        <title>The dynamic genome and transcriptome of the human fungal pathogen Blastomyces and close relative Emmonsia.</title>
        <authorList>
            <person name="Munoz J.F."/>
            <person name="Gauthier G.M."/>
            <person name="Desjardins C.A."/>
            <person name="Gallo J.E."/>
            <person name="Holder J."/>
            <person name="Sullivan T.D."/>
            <person name="Marty A.J."/>
            <person name="Carmen J.C."/>
            <person name="Chen Z."/>
            <person name="Ding L."/>
            <person name="Gujja S."/>
            <person name="Magrini V."/>
            <person name="Misas E."/>
            <person name="Mitreva M."/>
            <person name="Priest M."/>
            <person name="Saif S."/>
            <person name="Whiston E.A."/>
            <person name="Young S."/>
            <person name="Zeng Q."/>
            <person name="Goldman W.E."/>
            <person name="Mardis E.R."/>
            <person name="Taylor J.W."/>
            <person name="McEwen J.G."/>
            <person name="Clay O.K."/>
            <person name="Klein B.S."/>
            <person name="Cuomo C.A."/>
        </authorList>
    </citation>
    <scope>NUCLEOTIDE SEQUENCE [LARGE SCALE GENOMIC DNA]</scope>
    <source>
        <strain evidence="3">UAMH 139</strain>
    </source>
</reference>
<dbReference type="Proteomes" id="UP000053573">
    <property type="component" value="Unassembled WGS sequence"/>
</dbReference>
<evidence type="ECO:0000313" key="3">
    <source>
        <dbReference type="Proteomes" id="UP000053573"/>
    </source>
</evidence>